<dbReference type="EMBL" id="CAJFCV020000004">
    <property type="protein sequence ID" value="CAG9117342.1"/>
    <property type="molecule type" value="Genomic_DNA"/>
</dbReference>
<dbReference type="AlphaFoldDB" id="A0A7I8WVG9"/>
<gene>
    <name evidence="1" type="ORF">BXYJ_LOCUS9812</name>
</gene>
<organism evidence="1 2">
    <name type="scientific">Bursaphelenchus xylophilus</name>
    <name type="common">Pinewood nematode worm</name>
    <name type="synonym">Aphelenchoides xylophilus</name>
    <dbReference type="NCBI Taxonomy" id="6326"/>
    <lineage>
        <taxon>Eukaryota</taxon>
        <taxon>Metazoa</taxon>
        <taxon>Ecdysozoa</taxon>
        <taxon>Nematoda</taxon>
        <taxon>Chromadorea</taxon>
        <taxon>Rhabditida</taxon>
        <taxon>Tylenchina</taxon>
        <taxon>Tylenchomorpha</taxon>
        <taxon>Aphelenchoidea</taxon>
        <taxon>Aphelenchoididae</taxon>
        <taxon>Bursaphelenchus</taxon>
    </lineage>
</organism>
<protein>
    <submittedName>
        <fullName evidence="1">(pine wood nematode) hypothetical protein</fullName>
    </submittedName>
</protein>
<dbReference type="Proteomes" id="UP000582659">
    <property type="component" value="Unassembled WGS sequence"/>
</dbReference>
<proteinExistence type="predicted"/>
<evidence type="ECO:0000313" key="2">
    <source>
        <dbReference type="Proteomes" id="UP000659654"/>
    </source>
</evidence>
<comment type="caution">
    <text evidence="1">The sequence shown here is derived from an EMBL/GenBank/DDBJ whole genome shotgun (WGS) entry which is preliminary data.</text>
</comment>
<evidence type="ECO:0000313" key="1">
    <source>
        <dbReference type="EMBL" id="CAD5227267.1"/>
    </source>
</evidence>
<name>A0A7I8WVG9_BURXY</name>
<accession>A0A7I8WVG9</accession>
<keyword evidence="2" id="KW-1185">Reference proteome</keyword>
<dbReference type="EMBL" id="CAJFDI010000004">
    <property type="protein sequence ID" value="CAD5227267.1"/>
    <property type="molecule type" value="Genomic_DNA"/>
</dbReference>
<reference evidence="1" key="1">
    <citation type="submission" date="2020-09" db="EMBL/GenBank/DDBJ databases">
        <authorList>
            <person name="Kikuchi T."/>
        </authorList>
    </citation>
    <scope>NUCLEOTIDE SEQUENCE</scope>
    <source>
        <strain evidence="1">Ka4C1</strain>
    </source>
</reference>
<sequence>MHDVVLLSCFYYVSCQITRVSAGKAQKYLWRPVEQQNGTCLVPFTIGTPVSHPERSRPRRKQILNCPFEEPSFVLHELSGQFLMSKGSVLVHISVENNKESSPKYIHV</sequence>
<dbReference type="Proteomes" id="UP000659654">
    <property type="component" value="Unassembled WGS sequence"/>
</dbReference>